<dbReference type="InterPro" id="IPR005511">
    <property type="entry name" value="SMP-30"/>
</dbReference>
<dbReference type="GO" id="GO:0004341">
    <property type="term" value="F:gluconolactonase activity"/>
    <property type="evidence" value="ECO:0007669"/>
    <property type="project" value="TreeGrafter"/>
</dbReference>
<feature type="binding site" evidence="3">
    <location>
        <position position="105"/>
    </location>
    <ligand>
        <name>substrate</name>
    </ligand>
</feature>
<accession>A0A9Q0RNK2</accession>
<comment type="cofactor">
    <cofactor evidence="3">
        <name>Zn(2+)</name>
        <dbReference type="ChEBI" id="CHEBI:29105"/>
    </cofactor>
    <text evidence="3">Binds 1 divalent metal cation per subunit.</text>
</comment>
<dbReference type="InterPro" id="IPR013658">
    <property type="entry name" value="SGL"/>
</dbReference>
<evidence type="ECO:0000256" key="1">
    <source>
        <dbReference type="ARBA" id="ARBA00008853"/>
    </source>
</evidence>
<organism evidence="5 6">
    <name type="scientific">Blomia tropicalis</name>
    <name type="common">Mite</name>
    <dbReference type="NCBI Taxonomy" id="40697"/>
    <lineage>
        <taxon>Eukaryota</taxon>
        <taxon>Metazoa</taxon>
        <taxon>Ecdysozoa</taxon>
        <taxon>Arthropoda</taxon>
        <taxon>Chelicerata</taxon>
        <taxon>Arachnida</taxon>
        <taxon>Acari</taxon>
        <taxon>Acariformes</taxon>
        <taxon>Sarcoptiformes</taxon>
        <taxon>Astigmata</taxon>
        <taxon>Glycyphagoidea</taxon>
        <taxon>Echimyopodidae</taxon>
        <taxon>Blomia</taxon>
    </lineage>
</organism>
<dbReference type="Pfam" id="PF08450">
    <property type="entry name" value="SGL"/>
    <property type="match status" value="1"/>
</dbReference>
<dbReference type="Gene3D" id="2.120.10.30">
    <property type="entry name" value="TolB, C-terminal domain"/>
    <property type="match status" value="1"/>
</dbReference>
<dbReference type="OMA" id="NGMAWNH"/>
<evidence type="ECO:0000256" key="3">
    <source>
        <dbReference type="PIRSR" id="PIRSR605511-2"/>
    </source>
</evidence>
<dbReference type="PANTHER" id="PTHR10907">
    <property type="entry name" value="REGUCALCIN"/>
    <property type="match status" value="1"/>
</dbReference>
<feature type="active site" description="Proton donor/acceptor" evidence="2">
    <location>
        <position position="212"/>
    </location>
</feature>
<sequence length="319" mass="35769">MEPFVVEAIDQSPVSDLGEGPHWDKSVSSLYYVDAFVGDVHRYETKEGKHSRINLGDLVTIVIPIEGQPDHVIVSLRNKIVDLNWSNKTHTVLAEVSPDLNGKERFNDGKIDPFGRLWIGTVLHDDSGAIVPYGGSLYKLSNNKFEKMSSNFTISNGMAWNHNRTQMYFNDSEDRKTYVFDFNLTDGTISNKRVLLDYSQFSNLYGREEYPDGMAIDVDDNIWIALYGGARVIHIDPRQNGKLLHSVPVPAPQTTSLAFGGKDFSKLYVTTGNGNVKDNHELKLKYPHAGKIFKISQQEGMSGPKLLKGLDVFNAKIMN</sequence>
<dbReference type="PANTHER" id="PTHR10907:SF47">
    <property type="entry name" value="REGUCALCIN"/>
    <property type="match status" value="1"/>
</dbReference>
<evidence type="ECO:0000313" key="6">
    <source>
        <dbReference type="Proteomes" id="UP001142055"/>
    </source>
</evidence>
<feature type="binding site" evidence="3">
    <location>
        <position position="125"/>
    </location>
    <ligand>
        <name>substrate</name>
    </ligand>
</feature>
<dbReference type="Proteomes" id="UP001142055">
    <property type="component" value="Chromosome 2"/>
</dbReference>
<feature type="binding site" evidence="3">
    <location>
        <position position="19"/>
    </location>
    <ligand>
        <name>a divalent metal cation</name>
        <dbReference type="ChEBI" id="CHEBI:60240"/>
    </ligand>
</feature>
<dbReference type="SUPFAM" id="SSF63829">
    <property type="entry name" value="Calcium-dependent phosphotriesterase"/>
    <property type="match status" value="1"/>
</dbReference>
<dbReference type="PRINTS" id="PR01790">
    <property type="entry name" value="SMP30FAMILY"/>
</dbReference>
<comment type="similarity">
    <text evidence="1">Belongs to the SMP-30/CGR1 family.</text>
</comment>
<evidence type="ECO:0000313" key="5">
    <source>
        <dbReference type="EMBL" id="KAJ6220869.1"/>
    </source>
</evidence>
<feature type="binding site" evidence="3">
    <location>
        <position position="107"/>
    </location>
    <ligand>
        <name>substrate</name>
    </ligand>
</feature>
<dbReference type="EMBL" id="JAPWDV010000002">
    <property type="protein sequence ID" value="KAJ6220869.1"/>
    <property type="molecule type" value="Genomic_DNA"/>
</dbReference>
<name>A0A9Q0RNK2_BLOTA</name>
<protein>
    <recommendedName>
        <fullName evidence="4">SMP-30/Gluconolactonase/LRE-like region domain-containing protein</fullName>
    </recommendedName>
</protein>
<comment type="caution">
    <text evidence="5">The sequence shown here is derived from an EMBL/GenBank/DDBJ whole genome shotgun (WGS) entry which is preliminary data.</text>
</comment>
<keyword evidence="3" id="KW-0862">Zinc</keyword>
<evidence type="ECO:0000256" key="2">
    <source>
        <dbReference type="PIRSR" id="PIRSR605511-1"/>
    </source>
</evidence>
<feature type="binding site" evidence="3">
    <location>
        <position position="212"/>
    </location>
    <ligand>
        <name>a divalent metal cation</name>
        <dbReference type="ChEBI" id="CHEBI:60240"/>
    </ligand>
</feature>
<dbReference type="GO" id="GO:0005509">
    <property type="term" value="F:calcium ion binding"/>
    <property type="evidence" value="ECO:0007669"/>
    <property type="project" value="TreeGrafter"/>
</dbReference>
<reference evidence="5" key="1">
    <citation type="submission" date="2022-12" db="EMBL/GenBank/DDBJ databases">
        <title>Genome assemblies of Blomia tropicalis.</title>
        <authorList>
            <person name="Cui Y."/>
        </authorList>
    </citation>
    <scope>NUCLEOTIDE SEQUENCE</scope>
    <source>
        <tissue evidence="5">Adult mites</tissue>
    </source>
</reference>
<dbReference type="InterPro" id="IPR011042">
    <property type="entry name" value="6-blade_b-propeller_TolB-like"/>
</dbReference>
<dbReference type="GO" id="GO:0019853">
    <property type="term" value="P:L-ascorbic acid biosynthetic process"/>
    <property type="evidence" value="ECO:0007669"/>
    <property type="project" value="TreeGrafter"/>
</dbReference>
<keyword evidence="6" id="KW-1185">Reference proteome</keyword>
<gene>
    <name evidence="5" type="ORF">RDWZM_006681</name>
</gene>
<feature type="binding site" evidence="3">
    <location>
        <position position="156"/>
    </location>
    <ligand>
        <name>a divalent metal cation</name>
        <dbReference type="ChEBI" id="CHEBI:60240"/>
    </ligand>
</feature>
<keyword evidence="3" id="KW-0479">Metal-binding</keyword>
<proteinExistence type="inferred from homology"/>
<dbReference type="AlphaFoldDB" id="A0A9Q0RNK2"/>
<evidence type="ECO:0000259" key="4">
    <source>
        <dbReference type="Pfam" id="PF08450"/>
    </source>
</evidence>
<feature type="domain" description="SMP-30/Gluconolactonase/LRE-like region" evidence="4">
    <location>
        <begin position="17"/>
        <end position="272"/>
    </location>
</feature>